<protein>
    <recommendedName>
        <fullName evidence="3">DUF4123 domain-containing protein</fullName>
    </recommendedName>
</protein>
<organism evidence="1 2">
    <name type="scientific">Achromobacter kerstersii</name>
    <dbReference type="NCBI Taxonomy" id="1353890"/>
    <lineage>
        <taxon>Bacteria</taxon>
        <taxon>Pseudomonadati</taxon>
        <taxon>Pseudomonadota</taxon>
        <taxon>Betaproteobacteria</taxon>
        <taxon>Burkholderiales</taxon>
        <taxon>Alcaligenaceae</taxon>
        <taxon>Achromobacter</taxon>
    </lineage>
</organism>
<keyword evidence="2" id="KW-1185">Reference proteome</keyword>
<proteinExistence type="predicted"/>
<gene>
    <name evidence="1" type="ORF">LMG3441_00913</name>
</gene>
<evidence type="ECO:0000313" key="1">
    <source>
        <dbReference type="EMBL" id="CAB3667919.1"/>
    </source>
</evidence>
<sequence>MMPAMTSHPGWPRRIVQPAQAPSVETLAGSGQGWLWLDGAQDADLEEKVVALTPGFDHHWLWRDTAWAYSSPGYRHGPLLTRVNADLLQRFVEDWAPRQMGVLIFAPDDAHASPHLQALHQMLAPDGLPLRFNLTATRQLEELCEGLAPHRLAEWFGPIRGVIWRTADADGAQWLRIDLPDSDAAASMSGYEDIYTLHEADEDAINQASFEWFMRETVRRTLPPDFATTDPAAHAKLLRQFSIFATEAGQIGLVIERDVRHYIGLRLRFPQQPFEKDTELRTILAQQTVPGLQRLHHAEQRLNQIHAVSASGLAT</sequence>
<dbReference type="EMBL" id="CADIJQ010000001">
    <property type="protein sequence ID" value="CAB3667919.1"/>
    <property type="molecule type" value="Genomic_DNA"/>
</dbReference>
<dbReference type="Proteomes" id="UP000494269">
    <property type="component" value="Unassembled WGS sequence"/>
</dbReference>
<evidence type="ECO:0000313" key="2">
    <source>
        <dbReference type="Proteomes" id="UP000494269"/>
    </source>
</evidence>
<reference evidence="1 2" key="1">
    <citation type="submission" date="2020-04" db="EMBL/GenBank/DDBJ databases">
        <authorList>
            <person name="De Canck E."/>
        </authorList>
    </citation>
    <scope>NUCLEOTIDE SEQUENCE [LARGE SCALE GENOMIC DNA]</scope>
    <source>
        <strain evidence="1 2">LMG 3441</strain>
    </source>
</reference>
<dbReference type="AlphaFoldDB" id="A0A6S6Z8Q7"/>
<accession>A0A6S6Z8Q7</accession>
<evidence type="ECO:0008006" key="3">
    <source>
        <dbReference type="Google" id="ProtNLM"/>
    </source>
</evidence>
<name>A0A6S6Z8Q7_9BURK</name>